<feature type="coiled-coil region" evidence="1">
    <location>
        <begin position="36"/>
        <end position="63"/>
    </location>
</feature>
<dbReference type="Proteomes" id="UP000000271">
    <property type="component" value="Chromosome"/>
</dbReference>
<dbReference type="HOGENOM" id="CLU_077395_1_0_9"/>
<organism evidence="3 4">
    <name type="scientific">Bacillus selenitireducens (strain ATCC 700615 / DSM 15326 / MLS10)</name>
    <dbReference type="NCBI Taxonomy" id="439292"/>
    <lineage>
        <taxon>Bacteria</taxon>
        <taxon>Bacillati</taxon>
        <taxon>Bacillota</taxon>
        <taxon>Bacilli</taxon>
        <taxon>Bacillales</taxon>
        <taxon>Bacillaceae</taxon>
        <taxon>Salisediminibacterium</taxon>
    </lineage>
</organism>
<dbReference type="OrthoDB" id="2427034at2"/>
<evidence type="ECO:0008006" key="5">
    <source>
        <dbReference type="Google" id="ProtNLM"/>
    </source>
</evidence>
<keyword evidence="1" id="KW-0175">Coiled coil</keyword>
<keyword evidence="2" id="KW-0472">Membrane</keyword>
<feature type="transmembrane region" description="Helical" evidence="2">
    <location>
        <begin position="7"/>
        <end position="28"/>
    </location>
</feature>
<proteinExistence type="predicted"/>
<accession>D6XT23</accession>
<protein>
    <recommendedName>
        <fullName evidence="5">Pilus assembly protein PilO</fullName>
    </recommendedName>
</protein>
<sequence length="254" mass="28333">MNRRERVLLYIVFGLIALASFYGSYTLVTGPAIDERDRLERSVEAEEAQVDALEVQLLERQREFEAGDTNTVNAQRKMPVPPLTDQVLLGLNQAQELSGAVIQDIFISTEDVVEPLHLLTAEEDEAAGGQTAEDLIAESEGEAPPEETDPAEEAVENTALDGVHRQIFTLDVKVNAYERLAAFLNELEALDRIMNVEMIYFTGADEVQIFEGDSDIFFEVTVATYHYPGLDSLLDETPEPHYLPSPNRDQPFSD</sequence>
<dbReference type="KEGG" id="bse:Bsel_1447"/>
<evidence type="ECO:0000256" key="1">
    <source>
        <dbReference type="SAM" id="Coils"/>
    </source>
</evidence>
<dbReference type="STRING" id="439292.Bsel_1447"/>
<name>D6XT23_BACIE</name>
<keyword evidence="2" id="KW-1133">Transmembrane helix</keyword>
<keyword evidence="4" id="KW-1185">Reference proteome</keyword>
<evidence type="ECO:0000313" key="4">
    <source>
        <dbReference type="Proteomes" id="UP000000271"/>
    </source>
</evidence>
<dbReference type="RefSeq" id="WP_013172383.1">
    <property type="nucleotide sequence ID" value="NC_014219.1"/>
</dbReference>
<dbReference type="EMBL" id="CP001791">
    <property type="protein sequence ID" value="ADH98959.1"/>
    <property type="molecule type" value="Genomic_DNA"/>
</dbReference>
<reference evidence="3" key="1">
    <citation type="submission" date="2009-10" db="EMBL/GenBank/DDBJ databases">
        <title>Complete sequence of Bacillus selenitireducens MLS10.</title>
        <authorList>
            <consortium name="US DOE Joint Genome Institute"/>
            <person name="Lucas S."/>
            <person name="Copeland A."/>
            <person name="Lapidus A."/>
            <person name="Glavina del Rio T."/>
            <person name="Dalin E."/>
            <person name="Tice H."/>
            <person name="Bruce D."/>
            <person name="Goodwin L."/>
            <person name="Pitluck S."/>
            <person name="Sims D."/>
            <person name="Brettin T."/>
            <person name="Detter J.C."/>
            <person name="Han C."/>
            <person name="Larimer F."/>
            <person name="Land M."/>
            <person name="Hauser L."/>
            <person name="Kyrpides N."/>
            <person name="Ovchinnikova G."/>
            <person name="Stolz J."/>
        </authorList>
    </citation>
    <scope>NUCLEOTIDE SEQUENCE [LARGE SCALE GENOMIC DNA]</scope>
    <source>
        <strain evidence="3">MLS10</strain>
    </source>
</reference>
<keyword evidence="2" id="KW-0812">Transmembrane</keyword>
<gene>
    <name evidence="3" type="ordered locus">Bsel_1447</name>
</gene>
<evidence type="ECO:0000256" key="2">
    <source>
        <dbReference type="SAM" id="Phobius"/>
    </source>
</evidence>
<evidence type="ECO:0000313" key="3">
    <source>
        <dbReference type="EMBL" id="ADH98959.1"/>
    </source>
</evidence>
<dbReference type="AlphaFoldDB" id="D6XT23"/>